<evidence type="ECO:0000313" key="3">
    <source>
        <dbReference type="Proteomes" id="UP001472677"/>
    </source>
</evidence>
<reference evidence="2 3" key="1">
    <citation type="journal article" date="2024" name="G3 (Bethesda)">
        <title>Genome assembly of Hibiscus sabdariffa L. provides insights into metabolisms of medicinal natural products.</title>
        <authorList>
            <person name="Kim T."/>
        </authorList>
    </citation>
    <scope>NUCLEOTIDE SEQUENCE [LARGE SCALE GENOMIC DNA]</scope>
    <source>
        <strain evidence="2">TK-2024</strain>
        <tissue evidence="2">Old leaves</tissue>
    </source>
</reference>
<name>A0ABR1ZPG0_9ROSI</name>
<proteinExistence type="predicted"/>
<comment type="caution">
    <text evidence="2">The sequence shown here is derived from an EMBL/GenBank/DDBJ whole genome shotgun (WGS) entry which is preliminary data.</text>
</comment>
<sequence>MPKTLALIAVQRQAAASRSARPWRREQHGRTGGEPMVALTKPSTWAHTPSLRASLGHLPAGDGEGVGFGFGLGEGQEPQALTREKKRMLTAKKRASDADVFEAISLKTLGASCLKYKLRSGINSRMENLE</sequence>
<protein>
    <submittedName>
        <fullName evidence="2">Uncharacterized protein</fullName>
    </submittedName>
</protein>
<evidence type="ECO:0000256" key="1">
    <source>
        <dbReference type="SAM" id="MobiDB-lite"/>
    </source>
</evidence>
<keyword evidence="3" id="KW-1185">Reference proteome</keyword>
<feature type="region of interest" description="Disordered" evidence="1">
    <location>
        <begin position="15"/>
        <end position="38"/>
    </location>
</feature>
<gene>
    <name evidence="2" type="ORF">V6N12_024688</name>
</gene>
<evidence type="ECO:0000313" key="2">
    <source>
        <dbReference type="EMBL" id="KAK8482569.1"/>
    </source>
</evidence>
<dbReference type="Proteomes" id="UP001472677">
    <property type="component" value="Unassembled WGS sequence"/>
</dbReference>
<organism evidence="2 3">
    <name type="scientific">Hibiscus sabdariffa</name>
    <name type="common">roselle</name>
    <dbReference type="NCBI Taxonomy" id="183260"/>
    <lineage>
        <taxon>Eukaryota</taxon>
        <taxon>Viridiplantae</taxon>
        <taxon>Streptophyta</taxon>
        <taxon>Embryophyta</taxon>
        <taxon>Tracheophyta</taxon>
        <taxon>Spermatophyta</taxon>
        <taxon>Magnoliopsida</taxon>
        <taxon>eudicotyledons</taxon>
        <taxon>Gunneridae</taxon>
        <taxon>Pentapetalae</taxon>
        <taxon>rosids</taxon>
        <taxon>malvids</taxon>
        <taxon>Malvales</taxon>
        <taxon>Malvaceae</taxon>
        <taxon>Malvoideae</taxon>
        <taxon>Hibiscus</taxon>
    </lineage>
</organism>
<dbReference type="EMBL" id="JBBPBM010001698">
    <property type="protein sequence ID" value="KAK8482569.1"/>
    <property type="molecule type" value="Genomic_DNA"/>
</dbReference>
<accession>A0ABR1ZPG0</accession>